<name>A0ABN6H3L0_9BACT</name>
<sequence>MKTYHLIPLLTAAALIGPAAHGIELVASSFGGCGTSVSASYATDGTSDPSASRPVGSPNSIVCSGPMVCNYRPVIAGTPKCHVLKGEAGFLNLVTVPDVPGWSWTASANLSVWSPVPGGDGNPVVVPIDADRRFFRLENPDLP</sequence>
<organism evidence="2 3">
    <name type="scientific">Haloferula helveola</name>
    <dbReference type="NCBI Taxonomy" id="490095"/>
    <lineage>
        <taxon>Bacteria</taxon>
        <taxon>Pseudomonadati</taxon>
        <taxon>Verrucomicrobiota</taxon>
        <taxon>Verrucomicrobiia</taxon>
        <taxon>Verrucomicrobiales</taxon>
        <taxon>Verrucomicrobiaceae</taxon>
        <taxon>Haloferula</taxon>
    </lineage>
</organism>
<evidence type="ECO:0000313" key="3">
    <source>
        <dbReference type="Proteomes" id="UP001374893"/>
    </source>
</evidence>
<gene>
    <name evidence="2" type="ORF">HAHE_21490</name>
</gene>
<dbReference type="RefSeq" id="WP_338684323.1">
    <property type="nucleotide sequence ID" value="NZ_AP024702.1"/>
</dbReference>
<accession>A0ABN6H3L0</accession>
<evidence type="ECO:0000313" key="2">
    <source>
        <dbReference type="EMBL" id="BCX48241.1"/>
    </source>
</evidence>
<keyword evidence="1" id="KW-0732">Signal</keyword>
<keyword evidence="3" id="KW-1185">Reference proteome</keyword>
<evidence type="ECO:0008006" key="4">
    <source>
        <dbReference type="Google" id="ProtNLM"/>
    </source>
</evidence>
<feature type="chain" id="PRO_5046141612" description="Secreted protein" evidence="1">
    <location>
        <begin position="23"/>
        <end position="143"/>
    </location>
</feature>
<reference evidence="2 3" key="1">
    <citation type="submission" date="2021-06" db="EMBL/GenBank/DDBJ databases">
        <title>Complete genome of Haloferula helveola possessing various polysaccharide degrading enzymes.</title>
        <authorList>
            <person name="Takami H."/>
            <person name="Huang C."/>
            <person name="Hamasaki K."/>
        </authorList>
    </citation>
    <scope>NUCLEOTIDE SEQUENCE [LARGE SCALE GENOMIC DNA]</scope>
    <source>
        <strain evidence="2 3">CN-1</strain>
    </source>
</reference>
<dbReference type="Proteomes" id="UP001374893">
    <property type="component" value="Chromosome"/>
</dbReference>
<proteinExistence type="predicted"/>
<evidence type="ECO:0000256" key="1">
    <source>
        <dbReference type="SAM" id="SignalP"/>
    </source>
</evidence>
<protein>
    <recommendedName>
        <fullName evidence="4">Secreted protein</fullName>
    </recommendedName>
</protein>
<feature type="signal peptide" evidence="1">
    <location>
        <begin position="1"/>
        <end position="22"/>
    </location>
</feature>
<dbReference type="EMBL" id="AP024702">
    <property type="protein sequence ID" value="BCX48241.1"/>
    <property type="molecule type" value="Genomic_DNA"/>
</dbReference>